<keyword evidence="3" id="KW-1185">Reference proteome</keyword>
<gene>
    <name evidence="2" type="ORF">EUB48_06935</name>
</gene>
<dbReference type="KEGG" id="rhf:EUB48_06935"/>
<evidence type="ECO:0000313" key="3">
    <source>
        <dbReference type="Proteomes" id="UP000316798"/>
    </source>
</evidence>
<protein>
    <submittedName>
        <fullName evidence="2">Post-segregation antitoxin CcdA</fullName>
    </submittedName>
</protein>
<reference evidence="2 3" key="1">
    <citation type="submission" date="2019-01" db="EMBL/GenBank/DDBJ databases">
        <title>Genomic insights into a novel species Rhodoferax sp.</title>
        <authorList>
            <person name="Jin L."/>
        </authorList>
    </citation>
    <scope>NUCLEOTIDE SEQUENCE [LARGE SCALE GENOMIC DNA]</scope>
    <source>
        <strain evidence="2 3">CHu59-6-5</strain>
    </source>
</reference>
<proteinExistence type="predicted"/>
<name>A0A515D9G3_9BURK</name>
<evidence type="ECO:0000256" key="1">
    <source>
        <dbReference type="ARBA" id="ARBA00022649"/>
    </source>
</evidence>
<dbReference type="Pfam" id="PF07362">
    <property type="entry name" value="CcdA"/>
    <property type="match status" value="1"/>
</dbReference>
<dbReference type="RefSeq" id="WP_142818214.1">
    <property type="nucleotide sequence ID" value="NZ_CP035503.1"/>
</dbReference>
<accession>A0A515D9G3</accession>
<dbReference type="Proteomes" id="UP000316798">
    <property type="component" value="Chromosome"/>
</dbReference>
<keyword evidence="1" id="KW-1277">Toxin-antitoxin system</keyword>
<sequence>MLQFAKAPKKATNLSLNADVLKMAKELGMNISQTVDALLAEEVKRRYWEKWRDDNQEAFAAYNERVRREGLPLAKYRTFGRSLGDGKVADARQKPV</sequence>
<dbReference type="EMBL" id="CP035503">
    <property type="protein sequence ID" value="QDL37048.1"/>
    <property type="molecule type" value="Genomic_DNA"/>
</dbReference>
<evidence type="ECO:0000313" key="2">
    <source>
        <dbReference type="EMBL" id="QDL37048.1"/>
    </source>
</evidence>
<dbReference type="OrthoDB" id="8687660at2"/>
<dbReference type="InterPro" id="IPR009956">
    <property type="entry name" value="Post-segregation_anti-tox_CcdA"/>
</dbReference>
<dbReference type="AlphaFoldDB" id="A0A515D9G3"/>
<organism evidence="2 3">
    <name type="scientific">Rhodoferax sediminis</name>
    <dbReference type="NCBI Taxonomy" id="2509614"/>
    <lineage>
        <taxon>Bacteria</taxon>
        <taxon>Pseudomonadati</taxon>
        <taxon>Pseudomonadota</taxon>
        <taxon>Betaproteobacteria</taxon>
        <taxon>Burkholderiales</taxon>
        <taxon>Comamonadaceae</taxon>
        <taxon>Rhodoferax</taxon>
    </lineage>
</organism>